<dbReference type="EMBL" id="SEOQ01000099">
    <property type="protein sequence ID" value="TFY70491.1"/>
    <property type="molecule type" value="Genomic_DNA"/>
</dbReference>
<dbReference type="OrthoDB" id="1461976at2759"/>
<feature type="domain" description="Fatty acid desaturase" evidence="1">
    <location>
        <begin position="122"/>
        <end position="395"/>
    </location>
</feature>
<dbReference type="InterPro" id="IPR005804">
    <property type="entry name" value="FA_desaturase_dom"/>
</dbReference>
<evidence type="ECO:0000313" key="2">
    <source>
        <dbReference type="EMBL" id="TFY70491.1"/>
    </source>
</evidence>
<name>A0A4Y9Z9M5_9AGAM</name>
<protein>
    <recommendedName>
        <fullName evidence="1">Fatty acid desaturase domain-containing protein</fullName>
    </recommendedName>
</protein>
<dbReference type="Pfam" id="PF00487">
    <property type="entry name" value="FA_desaturase"/>
    <property type="match status" value="1"/>
</dbReference>
<gene>
    <name evidence="2" type="ORF">EVG20_g2521</name>
</gene>
<comment type="caution">
    <text evidence="2">The sequence shown here is derived from an EMBL/GenBank/DDBJ whole genome shotgun (WGS) entry which is preliminary data.</text>
</comment>
<dbReference type="GO" id="GO:0016491">
    <property type="term" value="F:oxidoreductase activity"/>
    <property type="evidence" value="ECO:0007669"/>
    <property type="project" value="InterPro"/>
</dbReference>
<dbReference type="STRING" id="205917.A0A4Y9Z9M5"/>
<evidence type="ECO:0000259" key="1">
    <source>
        <dbReference type="Pfam" id="PF00487"/>
    </source>
</evidence>
<keyword evidence="3" id="KW-1185">Reference proteome</keyword>
<reference evidence="2 3" key="1">
    <citation type="submission" date="2019-02" db="EMBL/GenBank/DDBJ databases">
        <title>Genome sequencing of the rare red list fungi Dentipellis fragilis.</title>
        <authorList>
            <person name="Buettner E."/>
            <person name="Kellner H."/>
        </authorList>
    </citation>
    <scope>NUCLEOTIDE SEQUENCE [LARGE SCALE GENOMIC DNA]</scope>
    <source>
        <strain evidence="2 3">DSM 105465</strain>
    </source>
</reference>
<sequence>MTTRQVPPAGYNVAILVGARPTSHPPNPRLTMFAFFSDSPEYLERKKTDFSPPQVTLADLHAVVPKELYKKSTSKGLYYVARDISVSIALYLATRRIDAVLQLLARSLSINQVVLRIAGYALWTAYWWFQGLAFAGWWCLGHEAGHGTLSDYRLVNHVVGFTLHTLLLVPYYSWRSTHRAHHKATGSIERDENYVPRTRAQYSLPPPEKSRVTDYNEIFEETPLYTLGRMLLMQAFGWHAYLMYNALGSPSYPEGTNHFSPSSMLFKPHERSGVIASNIGLSAMAGVLFWCSRFMGAGDVCKLYIIPYLLANNWIVLLTFLHHSDPTIPHYRSKEWSFVRGAIATVDRPLLGWAGRFFLHNVSHDHVAHHLFSTIPFYNQPQVTECIKRVLKDDYNYDSTNTFRALYRSFTECCFIEDEGDIVFYKNKDGVAQRRVCLDWTAKAEM</sequence>
<evidence type="ECO:0000313" key="3">
    <source>
        <dbReference type="Proteomes" id="UP000298327"/>
    </source>
</evidence>
<dbReference type="CDD" id="cd03507">
    <property type="entry name" value="Delta12-FADS-like"/>
    <property type="match status" value="1"/>
</dbReference>
<proteinExistence type="predicted"/>
<accession>A0A4Y9Z9M5</accession>
<dbReference type="Proteomes" id="UP000298327">
    <property type="component" value="Unassembled WGS sequence"/>
</dbReference>
<dbReference type="AlphaFoldDB" id="A0A4Y9Z9M5"/>
<organism evidence="2 3">
    <name type="scientific">Dentipellis fragilis</name>
    <dbReference type="NCBI Taxonomy" id="205917"/>
    <lineage>
        <taxon>Eukaryota</taxon>
        <taxon>Fungi</taxon>
        <taxon>Dikarya</taxon>
        <taxon>Basidiomycota</taxon>
        <taxon>Agaricomycotina</taxon>
        <taxon>Agaricomycetes</taxon>
        <taxon>Russulales</taxon>
        <taxon>Hericiaceae</taxon>
        <taxon>Dentipellis</taxon>
    </lineage>
</organism>
<dbReference type="PANTHER" id="PTHR32100">
    <property type="entry name" value="OMEGA-6 FATTY ACID DESATURASE, CHLOROPLASTIC"/>
    <property type="match status" value="1"/>
</dbReference>
<dbReference type="GO" id="GO:0006629">
    <property type="term" value="P:lipid metabolic process"/>
    <property type="evidence" value="ECO:0007669"/>
    <property type="project" value="InterPro"/>
</dbReference>
<dbReference type="InterPro" id="IPR012171">
    <property type="entry name" value="Fatty_acid_desaturase"/>
</dbReference>